<protein>
    <recommendedName>
        <fullName evidence="1">Metallo-beta-lactamase domain-containing protein</fullName>
    </recommendedName>
</protein>
<name>A0ABR2M1N1_9ASPA</name>
<dbReference type="SUPFAM" id="SSF56281">
    <property type="entry name" value="Metallo-hydrolase/oxidoreductase"/>
    <property type="match status" value="1"/>
</dbReference>
<evidence type="ECO:0000313" key="3">
    <source>
        <dbReference type="Proteomes" id="UP001412067"/>
    </source>
</evidence>
<feature type="domain" description="Metallo-beta-lactamase" evidence="1">
    <location>
        <begin position="1"/>
        <end position="81"/>
    </location>
</feature>
<dbReference type="Gene3D" id="3.60.15.10">
    <property type="entry name" value="Ribonuclease Z/Hydroxyacylglutathione hydrolase-like"/>
    <property type="match status" value="1"/>
</dbReference>
<dbReference type="Proteomes" id="UP001412067">
    <property type="component" value="Unassembled WGS sequence"/>
</dbReference>
<reference evidence="2 3" key="1">
    <citation type="journal article" date="2022" name="Nat. Plants">
        <title>Genomes of leafy and leafless Platanthera orchids illuminate the evolution of mycoheterotrophy.</title>
        <authorList>
            <person name="Li M.H."/>
            <person name="Liu K.W."/>
            <person name="Li Z."/>
            <person name="Lu H.C."/>
            <person name="Ye Q.L."/>
            <person name="Zhang D."/>
            <person name="Wang J.Y."/>
            <person name="Li Y.F."/>
            <person name="Zhong Z.M."/>
            <person name="Liu X."/>
            <person name="Yu X."/>
            <person name="Liu D.K."/>
            <person name="Tu X.D."/>
            <person name="Liu B."/>
            <person name="Hao Y."/>
            <person name="Liao X.Y."/>
            <person name="Jiang Y.T."/>
            <person name="Sun W.H."/>
            <person name="Chen J."/>
            <person name="Chen Y.Q."/>
            <person name="Ai Y."/>
            <person name="Zhai J.W."/>
            <person name="Wu S.S."/>
            <person name="Zhou Z."/>
            <person name="Hsiao Y.Y."/>
            <person name="Wu W.L."/>
            <person name="Chen Y.Y."/>
            <person name="Lin Y.F."/>
            <person name="Hsu J.L."/>
            <person name="Li C.Y."/>
            <person name="Wang Z.W."/>
            <person name="Zhao X."/>
            <person name="Zhong W.Y."/>
            <person name="Ma X.K."/>
            <person name="Ma L."/>
            <person name="Huang J."/>
            <person name="Chen G.Z."/>
            <person name="Huang M.Z."/>
            <person name="Huang L."/>
            <person name="Peng D.H."/>
            <person name="Luo Y.B."/>
            <person name="Zou S.Q."/>
            <person name="Chen S.P."/>
            <person name="Lan S."/>
            <person name="Tsai W.C."/>
            <person name="Van de Peer Y."/>
            <person name="Liu Z.J."/>
        </authorList>
    </citation>
    <scope>NUCLEOTIDE SEQUENCE [LARGE SCALE GENOMIC DNA]</scope>
    <source>
        <strain evidence="2">Lor288</strain>
    </source>
</reference>
<proteinExistence type="predicted"/>
<dbReference type="InterPro" id="IPR036866">
    <property type="entry name" value="RibonucZ/Hydroxyglut_hydro"/>
</dbReference>
<accession>A0ABR2M1N1</accession>
<gene>
    <name evidence="2" type="ORF">KSP40_PGU005357</name>
</gene>
<dbReference type="InterPro" id="IPR001279">
    <property type="entry name" value="Metallo-B-lactamas"/>
</dbReference>
<dbReference type="Pfam" id="PF00753">
    <property type="entry name" value="Lactamase_B"/>
    <property type="match status" value="1"/>
</dbReference>
<comment type="caution">
    <text evidence="2">The sequence shown here is derived from an EMBL/GenBank/DDBJ whole genome shotgun (WGS) entry which is preliminary data.</text>
</comment>
<dbReference type="PANTHER" id="PTHR43694:SF1">
    <property type="entry name" value="RIBONUCLEASE J"/>
    <property type="match status" value="1"/>
</dbReference>
<dbReference type="PANTHER" id="PTHR43694">
    <property type="entry name" value="RIBONUCLEASE J"/>
    <property type="match status" value="1"/>
</dbReference>
<organism evidence="2 3">
    <name type="scientific">Platanthera guangdongensis</name>
    <dbReference type="NCBI Taxonomy" id="2320717"/>
    <lineage>
        <taxon>Eukaryota</taxon>
        <taxon>Viridiplantae</taxon>
        <taxon>Streptophyta</taxon>
        <taxon>Embryophyta</taxon>
        <taxon>Tracheophyta</taxon>
        <taxon>Spermatophyta</taxon>
        <taxon>Magnoliopsida</taxon>
        <taxon>Liliopsida</taxon>
        <taxon>Asparagales</taxon>
        <taxon>Orchidaceae</taxon>
        <taxon>Orchidoideae</taxon>
        <taxon>Orchideae</taxon>
        <taxon>Orchidinae</taxon>
        <taxon>Platanthera</taxon>
    </lineage>
</organism>
<evidence type="ECO:0000259" key="1">
    <source>
        <dbReference type="Pfam" id="PF00753"/>
    </source>
</evidence>
<evidence type="ECO:0000313" key="2">
    <source>
        <dbReference type="EMBL" id="KAK8956007.1"/>
    </source>
</evidence>
<sequence>MIDCGSGFADDYLPWVDMIVVDISFIEKHKNDLVGLVLTHAHEDHLGAVQYLWNNLRCPIYATTFTANFLKLRLVEYDFAKDIKIHTVKPAAKIPLHLIQLEMVPLTHSAPEMQAIMIRTETGNILHKGAWKFDNDPVLDNY</sequence>
<keyword evidence="3" id="KW-1185">Reference proteome</keyword>
<dbReference type="EMBL" id="JBBWWR010000013">
    <property type="protein sequence ID" value="KAK8956007.1"/>
    <property type="molecule type" value="Genomic_DNA"/>
</dbReference>